<keyword evidence="2" id="KW-1185">Reference proteome</keyword>
<name>A0A937FJQ6_9CLOT</name>
<dbReference type="EMBL" id="JAESWA010000027">
    <property type="protein sequence ID" value="MBL4933618.1"/>
    <property type="molecule type" value="Genomic_DNA"/>
</dbReference>
<dbReference type="Proteomes" id="UP000623681">
    <property type="component" value="Unassembled WGS sequence"/>
</dbReference>
<organism evidence="1 2">
    <name type="scientific">Clostridium paridis</name>
    <dbReference type="NCBI Taxonomy" id="2803863"/>
    <lineage>
        <taxon>Bacteria</taxon>
        <taxon>Bacillati</taxon>
        <taxon>Bacillota</taxon>
        <taxon>Clostridia</taxon>
        <taxon>Eubacteriales</taxon>
        <taxon>Clostridiaceae</taxon>
        <taxon>Clostridium</taxon>
    </lineage>
</organism>
<proteinExistence type="predicted"/>
<sequence>MRKLNILYTISIISVALSLNSCTKSIGEDYQKYISADVNSLSGLLEKFNLASIDSKQNYEGVDRDYRDLNGCMEVMNLYSVDGNDITILYNSKFDSGDVRVILVKPDGKVTDIVKNNGDGSINDKIPSGKSVIKIIGVKATGNLKINVPLTSDEEISQLGKFNKDGEYMFPLKKQIKGNYFSAKFYRVNVLNNKIDKLAKIDINGQIIDGTVTAKFSGDGWGNSGVVKATVQSNSIENVDIKIDNKNFQSTSWGIKEGSFSPTGGDLPDILKGLN</sequence>
<dbReference type="RefSeq" id="WP_202769061.1">
    <property type="nucleotide sequence ID" value="NZ_JAESWA010000027.1"/>
</dbReference>
<evidence type="ECO:0000313" key="2">
    <source>
        <dbReference type="Proteomes" id="UP000623681"/>
    </source>
</evidence>
<comment type="caution">
    <text evidence="1">The sequence shown here is derived from an EMBL/GenBank/DDBJ whole genome shotgun (WGS) entry which is preliminary data.</text>
</comment>
<evidence type="ECO:0000313" key="1">
    <source>
        <dbReference type="EMBL" id="MBL4933618.1"/>
    </source>
</evidence>
<gene>
    <name evidence="1" type="ORF">JK634_17690</name>
</gene>
<reference evidence="1" key="1">
    <citation type="submission" date="2021-01" db="EMBL/GenBank/DDBJ databases">
        <title>Genome public.</title>
        <authorList>
            <person name="Liu C."/>
            <person name="Sun Q."/>
        </authorList>
    </citation>
    <scope>NUCLEOTIDE SEQUENCE</scope>
    <source>
        <strain evidence="1">YIM B02565</strain>
    </source>
</reference>
<protein>
    <submittedName>
        <fullName evidence="1">Uncharacterized protein</fullName>
    </submittedName>
</protein>
<dbReference type="AlphaFoldDB" id="A0A937FJQ6"/>
<accession>A0A937FJQ6</accession>